<reference evidence="1" key="1">
    <citation type="submission" date="2022-12" db="EMBL/GenBank/DDBJ databases">
        <title>Genome Sequence of Lasiodiplodia mahajangana.</title>
        <authorList>
            <person name="Buettner E."/>
        </authorList>
    </citation>
    <scope>NUCLEOTIDE SEQUENCE</scope>
    <source>
        <strain evidence="1">VT137</strain>
    </source>
</reference>
<name>A0ACC2JG71_9PEZI</name>
<accession>A0ACC2JG71</accession>
<evidence type="ECO:0000313" key="1">
    <source>
        <dbReference type="EMBL" id="KAJ8126461.1"/>
    </source>
</evidence>
<sequence>MVKRKVTYIQSKGLGGSMFWEASGDKTDGGSLIAAAFNAQGGSGSLDKTQNLLSCAVKSTYFAPSGAGLELELEPEGSEGLGGGHLDRGPAPWL</sequence>
<keyword evidence="2" id="KW-1185">Reference proteome</keyword>
<protein>
    <submittedName>
        <fullName evidence="1">Uncharacterized protein</fullName>
    </submittedName>
</protein>
<organism evidence="1 2">
    <name type="scientific">Lasiodiplodia mahajangana</name>
    <dbReference type="NCBI Taxonomy" id="1108764"/>
    <lineage>
        <taxon>Eukaryota</taxon>
        <taxon>Fungi</taxon>
        <taxon>Dikarya</taxon>
        <taxon>Ascomycota</taxon>
        <taxon>Pezizomycotina</taxon>
        <taxon>Dothideomycetes</taxon>
        <taxon>Dothideomycetes incertae sedis</taxon>
        <taxon>Botryosphaeriales</taxon>
        <taxon>Botryosphaeriaceae</taxon>
        <taxon>Lasiodiplodia</taxon>
    </lineage>
</organism>
<dbReference type="Proteomes" id="UP001153332">
    <property type="component" value="Unassembled WGS sequence"/>
</dbReference>
<dbReference type="EMBL" id="JAPUUL010001848">
    <property type="protein sequence ID" value="KAJ8126461.1"/>
    <property type="molecule type" value="Genomic_DNA"/>
</dbReference>
<comment type="caution">
    <text evidence="1">The sequence shown here is derived from an EMBL/GenBank/DDBJ whole genome shotgun (WGS) entry which is preliminary data.</text>
</comment>
<evidence type="ECO:0000313" key="2">
    <source>
        <dbReference type="Proteomes" id="UP001153332"/>
    </source>
</evidence>
<gene>
    <name evidence="1" type="ORF">O1611_g7176</name>
</gene>
<proteinExistence type="predicted"/>